<dbReference type="InterPro" id="IPR006311">
    <property type="entry name" value="TAT_signal"/>
</dbReference>
<feature type="domain" description="Fe/B12 periplasmic-binding" evidence="7">
    <location>
        <begin position="53"/>
        <end position="320"/>
    </location>
</feature>
<dbReference type="PANTHER" id="PTHR30532">
    <property type="entry name" value="IRON III DICITRATE-BINDING PERIPLASMIC PROTEIN"/>
    <property type="match status" value="1"/>
</dbReference>
<keyword evidence="3" id="KW-0813">Transport</keyword>
<dbReference type="PROSITE" id="PS51257">
    <property type="entry name" value="PROKAR_LIPOPROTEIN"/>
    <property type="match status" value="1"/>
</dbReference>
<dbReference type="PROSITE" id="PS51318">
    <property type="entry name" value="TAT"/>
    <property type="match status" value="1"/>
</dbReference>
<proteinExistence type="inferred from homology"/>
<dbReference type="Proteomes" id="UP000634919">
    <property type="component" value="Unassembled WGS sequence"/>
</dbReference>
<keyword evidence="4" id="KW-0408">Iron</keyword>
<keyword evidence="9" id="KW-1185">Reference proteome</keyword>
<dbReference type="CDD" id="cd01140">
    <property type="entry name" value="FatB"/>
    <property type="match status" value="1"/>
</dbReference>
<keyword evidence="4" id="KW-0410">Iron transport</keyword>
<dbReference type="PANTHER" id="PTHR30532:SF28">
    <property type="entry name" value="PETROBACTIN-BINDING PROTEIN YCLQ"/>
    <property type="match status" value="1"/>
</dbReference>
<evidence type="ECO:0000256" key="2">
    <source>
        <dbReference type="ARBA" id="ARBA00008814"/>
    </source>
</evidence>
<dbReference type="RefSeq" id="WP_191722435.1">
    <property type="nucleotide sequence ID" value="NZ_JACSQK010000003.1"/>
</dbReference>
<keyword evidence="4" id="KW-0406">Ion transport</keyword>
<dbReference type="PROSITE" id="PS50983">
    <property type="entry name" value="FE_B12_PBP"/>
    <property type="match status" value="1"/>
</dbReference>
<dbReference type="Pfam" id="PF01497">
    <property type="entry name" value="Peripla_BP_2"/>
    <property type="match status" value="1"/>
</dbReference>
<dbReference type="InterPro" id="IPR033870">
    <property type="entry name" value="FatB"/>
</dbReference>
<protein>
    <submittedName>
        <fullName evidence="8">Siderophore ABC transporter substrate-binding protein</fullName>
    </submittedName>
</protein>
<dbReference type="SUPFAM" id="SSF53807">
    <property type="entry name" value="Helical backbone' metal receptor"/>
    <property type="match status" value="1"/>
</dbReference>
<evidence type="ECO:0000256" key="5">
    <source>
        <dbReference type="ARBA" id="ARBA00022729"/>
    </source>
</evidence>
<evidence type="ECO:0000313" key="9">
    <source>
        <dbReference type="Proteomes" id="UP000634919"/>
    </source>
</evidence>
<feature type="chain" id="PRO_5045911640" evidence="6">
    <location>
        <begin position="31"/>
        <end position="321"/>
    </location>
</feature>
<feature type="signal peptide" evidence="6">
    <location>
        <begin position="1"/>
        <end position="30"/>
    </location>
</feature>
<comment type="similarity">
    <text evidence="2">Belongs to the bacterial solute-binding protein 8 family.</text>
</comment>
<dbReference type="Gene3D" id="3.40.50.1980">
    <property type="entry name" value="Nitrogenase molybdenum iron protein domain"/>
    <property type="match status" value="2"/>
</dbReference>
<keyword evidence="5 6" id="KW-0732">Signal</keyword>
<evidence type="ECO:0000256" key="4">
    <source>
        <dbReference type="ARBA" id="ARBA00022496"/>
    </source>
</evidence>
<dbReference type="InterPro" id="IPR002491">
    <property type="entry name" value="ABC_transptr_periplasmic_BD"/>
</dbReference>
<comment type="caution">
    <text evidence="8">The sequence shown here is derived from an EMBL/GenBank/DDBJ whole genome shotgun (WGS) entry which is preliminary data.</text>
</comment>
<evidence type="ECO:0000259" key="7">
    <source>
        <dbReference type="PROSITE" id="PS50983"/>
    </source>
</evidence>
<evidence type="ECO:0000313" key="8">
    <source>
        <dbReference type="EMBL" id="MBD7960016.1"/>
    </source>
</evidence>
<evidence type="ECO:0000256" key="3">
    <source>
        <dbReference type="ARBA" id="ARBA00022448"/>
    </source>
</evidence>
<reference evidence="8 9" key="1">
    <citation type="submission" date="2020-08" db="EMBL/GenBank/DDBJ databases">
        <title>A Genomic Blueprint of the Chicken Gut Microbiome.</title>
        <authorList>
            <person name="Gilroy R."/>
            <person name="Ravi A."/>
            <person name="Getino M."/>
            <person name="Pursley I."/>
            <person name="Horton D.L."/>
            <person name="Alikhan N.-F."/>
            <person name="Baker D."/>
            <person name="Gharbi K."/>
            <person name="Hall N."/>
            <person name="Watson M."/>
            <person name="Adriaenssens E.M."/>
            <person name="Foster-Nyarko E."/>
            <person name="Jarju S."/>
            <person name="Secka A."/>
            <person name="Antonio M."/>
            <person name="Oren A."/>
            <person name="Chaudhuri R."/>
            <person name="La Ragione R.M."/>
            <person name="Hildebrand F."/>
            <person name="Pallen M.J."/>
        </authorList>
    </citation>
    <scope>NUCLEOTIDE SEQUENCE [LARGE SCALE GENOMIC DNA]</scope>
    <source>
        <strain evidence="8 9">Sa2CVA6</strain>
    </source>
</reference>
<dbReference type="InterPro" id="IPR051313">
    <property type="entry name" value="Bact_iron-sidero_bind"/>
</dbReference>
<accession>A0ABR8S977</accession>
<comment type="subcellular location">
    <subcellularLocation>
        <location evidence="1">Cell envelope</location>
    </subcellularLocation>
</comment>
<dbReference type="EMBL" id="JACSQK010000003">
    <property type="protein sequence ID" value="MBD7960016.1"/>
    <property type="molecule type" value="Genomic_DNA"/>
</dbReference>
<name>A0ABR8S977_9BURK</name>
<organism evidence="8 9">
    <name type="scientific">Comamonas avium</name>
    <dbReference type="NCBI Taxonomy" id="2762231"/>
    <lineage>
        <taxon>Bacteria</taxon>
        <taxon>Pseudomonadati</taxon>
        <taxon>Pseudomonadota</taxon>
        <taxon>Betaproteobacteria</taxon>
        <taxon>Burkholderiales</taxon>
        <taxon>Comamonadaceae</taxon>
        <taxon>Comamonas</taxon>
    </lineage>
</organism>
<gene>
    <name evidence="8" type="ORF">H9646_05950</name>
</gene>
<sequence length="321" mass="34009">MTISNRKASRRYWLACIAAGACAFGSATWAASPAATSVVHAMGSTSVPAAPKRVVVYDLATLDTMQALGIAVTGVPKAQFPQYMAGYGDAKYTVAGTLFEPDYDALSKIKPDLIVVGGRSAAKYEALSKIAPTVDFTVKGEHMLQDMERNITQMANLYNKQAQGKALVAKIHQAVGELRNVSSQAAPGLLLMAVNERIMPNAPGSRFGFLFDTLGARSAITAKDVPARGTAYTFEDVAKLNPQWIYVIDRNTATGSAAGGGEIIPSQKVFDNAQIKNTAAGQKGQVVFLDPKGWYLMGSTGPTALLGNVAQLKQVYAAAQR</sequence>
<evidence type="ECO:0000256" key="1">
    <source>
        <dbReference type="ARBA" id="ARBA00004196"/>
    </source>
</evidence>
<evidence type="ECO:0000256" key="6">
    <source>
        <dbReference type="SAM" id="SignalP"/>
    </source>
</evidence>